<dbReference type="AlphaFoldDB" id="A0A2R6PGL1"/>
<organism evidence="9 10">
    <name type="scientific">Actinidia chinensis var. chinensis</name>
    <name type="common">Chinese soft-hair kiwi</name>
    <dbReference type="NCBI Taxonomy" id="1590841"/>
    <lineage>
        <taxon>Eukaryota</taxon>
        <taxon>Viridiplantae</taxon>
        <taxon>Streptophyta</taxon>
        <taxon>Embryophyta</taxon>
        <taxon>Tracheophyta</taxon>
        <taxon>Spermatophyta</taxon>
        <taxon>Magnoliopsida</taxon>
        <taxon>eudicotyledons</taxon>
        <taxon>Gunneridae</taxon>
        <taxon>Pentapetalae</taxon>
        <taxon>asterids</taxon>
        <taxon>Ericales</taxon>
        <taxon>Actinidiaceae</taxon>
        <taxon>Actinidia</taxon>
    </lineage>
</organism>
<dbReference type="PROSITE" id="PS50103">
    <property type="entry name" value="ZF_C3H1"/>
    <property type="match status" value="3"/>
</dbReference>
<dbReference type="GO" id="GO:0003677">
    <property type="term" value="F:DNA binding"/>
    <property type="evidence" value="ECO:0007669"/>
    <property type="project" value="UniProtKB-KW"/>
</dbReference>
<feature type="region of interest" description="Disordered" evidence="7">
    <location>
        <begin position="360"/>
        <end position="401"/>
    </location>
</feature>
<feature type="zinc finger region" description="C3H1-type" evidence="6">
    <location>
        <begin position="127"/>
        <end position="154"/>
    </location>
</feature>
<dbReference type="InParanoid" id="A0A2R6PGL1"/>
<feature type="compositionally biased region" description="Low complexity" evidence="7">
    <location>
        <begin position="1"/>
        <end position="32"/>
    </location>
</feature>
<evidence type="ECO:0000256" key="1">
    <source>
        <dbReference type="ARBA" id="ARBA00022723"/>
    </source>
</evidence>
<feature type="zinc finger region" description="C3H1-type" evidence="6">
    <location>
        <begin position="38"/>
        <end position="67"/>
    </location>
</feature>
<evidence type="ECO:0000313" key="9">
    <source>
        <dbReference type="EMBL" id="PSR91017.1"/>
    </source>
</evidence>
<feature type="region of interest" description="Disordered" evidence="7">
    <location>
        <begin position="429"/>
        <end position="477"/>
    </location>
</feature>
<dbReference type="OMA" id="PCFFFQK"/>
<evidence type="ECO:0000259" key="8">
    <source>
        <dbReference type="PROSITE" id="PS50103"/>
    </source>
</evidence>
<evidence type="ECO:0000256" key="7">
    <source>
        <dbReference type="SAM" id="MobiDB-lite"/>
    </source>
</evidence>
<feature type="compositionally biased region" description="Basic and acidic residues" evidence="7">
    <location>
        <begin position="360"/>
        <end position="370"/>
    </location>
</feature>
<dbReference type="GO" id="GO:0008270">
    <property type="term" value="F:zinc ion binding"/>
    <property type="evidence" value="ECO:0007669"/>
    <property type="project" value="UniProtKB-KW"/>
</dbReference>
<keyword evidence="4 6" id="KW-0862">Zinc</keyword>
<feature type="domain" description="C3H1-type" evidence="8">
    <location>
        <begin position="69"/>
        <end position="95"/>
    </location>
</feature>
<keyword evidence="3 6" id="KW-0863">Zinc-finger</keyword>
<feature type="compositionally biased region" description="Basic and acidic residues" evidence="7">
    <location>
        <begin position="429"/>
        <end position="454"/>
    </location>
</feature>
<evidence type="ECO:0000313" key="10">
    <source>
        <dbReference type="Proteomes" id="UP000241394"/>
    </source>
</evidence>
<evidence type="ECO:0000256" key="3">
    <source>
        <dbReference type="ARBA" id="ARBA00022771"/>
    </source>
</evidence>
<feature type="zinc finger region" description="C3H1-type" evidence="6">
    <location>
        <begin position="69"/>
        <end position="95"/>
    </location>
</feature>
<dbReference type="OrthoDB" id="5395350at2759"/>
<feature type="compositionally biased region" description="Polar residues" evidence="7">
    <location>
        <begin position="253"/>
        <end position="264"/>
    </location>
</feature>
<sequence length="721" mass="81203">MVGGTQPLQKQQQQQQQQQQLQPQTATTAPTSAEEEALKRNTDCVYFLASPLTCKKGAECEYRHSDIARVNPRDCWFWLNGSCLNPKCGFRHPPLDGLLGTQVSTPVGSSLPPSQSAAVTSAPHNSGKQSVACIFFQKGICLKGDRCPFLHAPSTANKVPQRAAAATVSEAILKNAFGGLEKCSQEQKVISVINSAQVPQANIPNSADLLSQAKPQAEVETAPPENGVAIERYLPPPSDLDDQPPSYRPTNVPPATNGNPMSRSNRLQQVHVPDDHDDIMNSREPSPGFDVLVDDELRESEYYQNEEHYGRSRSHERRNLNSMNDYDIGHSVDYDSMVDVDRDAYRDPRGYDLYERMQEQYSREKHRASTERMLGGSSHLERRRHPRPESPDQIVESDLRHHLSNHRRVNGLRSVISYDCAHDNYAEDRSYRGPSRRDAHHLPPNDSSVSDRFRGRIKLPGRSSSPLNGSDLHPEREMDRGRNWVRLSPGRPQVSIHQGRLRDRIKGRVQDDLRNEGRGFRGLLMRDTASDNNPNFAGPKSLAELKGGKNAESKEHQMKDRQSFSLGKRKYAENHQQSESDFSFEGPKPLSEILKRKKGAETAVPESGLSYGNKEDINQKEETKYQDNISLHRNKEETKSTVGLPPLEHNASELETEEGMIVEEAVEDHKPDQRDGESDYEHIEGEDYNLEEAENEEAEEEYLDDDDDGDDFAKKIGVMFS</sequence>
<dbReference type="FunFam" id="4.10.1000.10:FF:000021">
    <property type="entry name" value="Zinc finger CCCH domain-containing protein 17"/>
    <property type="match status" value="1"/>
</dbReference>
<dbReference type="InterPro" id="IPR036855">
    <property type="entry name" value="Znf_CCCH_sf"/>
</dbReference>
<evidence type="ECO:0000256" key="6">
    <source>
        <dbReference type="PROSITE-ProRule" id="PRU00723"/>
    </source>
</evidence>
<dbReference type="InterPro" id="IPR041686">
    <property type="entry name" value="Znf-CCCH_3"/>
</dbReference>
<evidence type="ECO:0000256" key="5">
    <source>
        <dbReference type="ARBA" id="ARBA00023125"/>
    </source>
</evidence>
<keyword evidence="2" id="KW-0677">Repeat</keyword>
<feature type="region of interest" description="Disordered" evidence="7">
    <location>
        <begin position="1"/>
        <end position="34"/>
    </location>
</feature>
<feature type="region of interest" description="Disordered" evidence="7">
    <location>
        <begin position="212"/>
        <end position="264"/>
    </location>
</feature>
<dbReference type="GO" id="GO:0003729">
    <property type="term" value="F:mRNA binding"/>
    <property type="evidence" value="ECO:0007669"/>
    <property type="project" value="TreeGrafter"/>
</dbReference>
<protein>
    <submittedName>
        <fullName evidence="9">Zinc finger CCCH domain-containing protein</fullName>
    </submittedName>
</protein>
<dbReference type="Gene3D" id="4.10.1000.10">
    <property type="entry name" value="Zinc finger, CCCH-type"/>
    <property type="match status" value="2"/>
</dbReference>
<feature type="compositionally biased region" description="Acidic residues" evidence="7">
    <location>
        <begin position="686"/>
        <end position="710"/>
    </location>
</feature>
<evidence type="ECO:0000256" key="2">
    <source>
        <dbReference type="ARBA" id="ARBA00022737"/>
    </source>
</evidence>
<keyword evidence="5" id="KW-0238">DNA-binding</keyword>
<feature type="domain" description="C3H1-type" evidence="8">
    <location>
        <begin position="127"/>
        <end position="154"/>
    </location>
</feature>
<dbReference type="EMBL" id="NKQK01000025">
    <property type="protein sequence ID" value="PSR91017.1"/>
    <property type="molecule type" value="Genomic_DNA"/>
</dbReference>
<name>A0A2R6PGL1_ACTCC</name>
<dbReference type="InterPro" id="IPR000571">
    <property type="entry name" value="Znf_CCCH"/>
</dbReference>
<gene>
    <name evidence="9" type="ORF">CEY00_Acc28334</name>
</gene>
<feature type="compositionally biased region" description="Acidic residues" evidence="7">
    <location>
        <begin position="654"/>
        <end position="666"/>
    </location>
</feature>
<dbReference type="FunCoup" id="A0A2R6PGL1">
    <property type="interactions" value="2604"/>
</dbReference>
<reference evidence="10" key="2">
    <citation type="journal article" date="2018" name="BMC Genomics">
        <title>A manually annotated Actinidia chinensis var. chinensis (kiwifruit) genome highlights the challenges associated with draft genomes and gene prediction in plants.</title>
        <authorList>
            <person name="Pilkington S.M."/>
            <person name="Crowhurst R."/>
            <person name="Hilario E."/>
            <person name="Nardozza S."/>
            <person name="Fraser L."/>
            <person name="Peng Y."/>
            <person name="Gunaseelan K."/>
            <person name="Simpson R."/>
            <person name="Tahir J."/>
            <person name="Deroles S.C."/>
            <person name="Templeton K."/>
            <person name="Luo Z."/>
            <person name="Davy M."/>
            <person name="Cheng C."/>
            <person name="McNeilage M."/>
            <person name="Scaglione D."/>
            <person name="Liu Y."/>
            <person name="Zhang Q."/>
            <person name="Datson P."/>
            <person name="De Silva N."/>
            <person name="Gardiner S.E."/>
            <person name="Bassett H."/>
            <person name="Chagne D."/>
            <person name="McCallum J."/>
            <person name="Dzierzon H."/>
            <person name="Deng C."/>
            <person name="Wang Y.Y."/>
            <person name="Barron L."/>
            <person name="Manako K."/>
            <person name="Bowen J."/>
            <person name="Foster T.M."/>
            <person name="Erridge Z.A."/>
            <person name="Tiffin H."/>
            <person name="Waite C.N."/>
            <person name="Davies K.M."/>
            <person name="Grierson E.P."/>
            <person name="Laing W.A."/>
            <person name="Kirk R."/>
            <person name="Chen X."/>
            <person name="Wood M."/>
            <person name="Montefiori M."/>
            <person name="Brummell D.A."/>
            <person name="Schwinn K.E."/>
            <person name="Catanach A."/>
            <person name="Fullerton C."/>
            <person name="Li D."/>
            <person name="Meiyalaghan S."/>
            <person name="Nieuwenhuizen N."/>
            <person name="Read N."/>
            <person name="Prakash R."/>
            <person name="Hunter D."/>
            <person name="Zhang H."/>
            <person name="McKenzie M."/>
            <person name="Knabel M."/>
            <person name="Harris A."/>
            <person name="Allan A.C."/>
            <person name="Gleave A."/>
            <person name="Chen A."/>
            <person name="Janssen B.J."/>
            <person name="Plunkett B."/>
            <person name="Ampomah-Dwamena C."/>
            <person name="Voogd C."/>
            <person name="Leif D."/>
            <person name="Lafferty D."/>
            <person name="Souleyre E.J.F."/>
            <person name="Varkonyi-Gasic E."/>
            <person name="Gambi F."/>
            <person name="Hanley J."/>
            <person name="Yao J.L."/>
            <person name="Cheung J."/>
            <person name="David K.M."/>
            <person name="Warren B."/>
            <person name="Marsh K."/>
            <person name="Snowden K.C."/>
            <person name="Lin-Wang K."/>
            <person name="Brian L."/>
            <person name="Martinez-Sanchez M."/>
            <person name="Wang M."/>
            <person name="Ileperuma N."/>
            <person name="Macnee N."/>
            <person name="Campin R."/>
            <person name="McAtee P."/>
            <person name="Drummond R.S.M."/>
            <person name="Espley R.V."/>
            <person name="Ireland H.S."/>
            <person name="Wu R."/>
            <person name="Atkinson R.G."/>
            <person name="Karunairetnam S."/>
            <person name="Bulley S."/>
            <person name="Chunkath S."/>
            <person name="Hanley Z."/>
            <person name="Storey R."/>
            <person name="Thrimawithana A.H."/>
            <person name="Thomson S."/>
            <person name="David C."/>
            <person name="Testolin R."/>
            <person name="Huang H."/>
            <person name="Hellens R.P."/>
            <person name="Schaffer R.J."/>
        </authorList>
    </citation>
    <scope>NUCLEOTIDE SEQUENCE [LARGE SCALE GENOMIC DNA]</scope>
    <source>
        <strain evidence="10">cv. Red5</strain>
    </source>
</reference>
<dbReference type="Proteomes" id="UP000241394">
    <property type="component" value="Chromosome LG25"/>
</dbReference>
<proteinExistence type="predicted"/>
<dbReference type="PANTHER" id="PTHR15725:SF14">
    <property type="entry name" value="ZINC FINGER CCCH DOMAIN-CONTAINING PROTEIN 11A"/>
    <property type="match status" value="1"/>
</dbReference>
<dbReference type="STRING" id="1590841.A0A2R6PGL1"/>
<feature type="region of interest" description="Disordered" evidence="7">
    <location>
        <begin position="524"/>
        <end position="543"/>
    </location>
</feature>
<feature type="region of interest" description="Disordered" evidence="7">
    <location>
        <begin position="593"/>
        <end position="711"/>
    </location>
</feature>
<accession>A0A2R6PGL1</accession>
<dbReference type="Pfam" id="PF00642">
    <property type="entry name" value="zf-CCCH"/>
    <property type="match status" value="1"/>
</dbReference>
<dbReference type="SUPFAM" id="SSF90229">
    <property type="entry name" value="CCCH zinc finger"/>
    <property type="match status" value="1"/>
</dbReference>
<evidence type="ECO:0000256" key="4">
    <source>
        <dbReference type="ARBA" id="ARBA00022833"/>
    </source>
</evidence>
<reference evidence="9 10" key="1">
    <citation type="submission" date="2017-07" db="EMBL/GenBank/DDBJ databases">
        <title>An improved, manually edited Actinidia chinensis var. chinensis (kiwifruit) genome highlights the challenges associated with draft genomes and gene prediction in plants.</title>
        <authorList>
            <person name="Pilkington S."/>
            <person name="Crowhurst R."/>
            <person name="Hilario E."/>
            <person name="Nardozza S."/>
            <person name="Fraser L."/>
            <person name="Peng Y."/>
            <person name="Gunaseelan K."/>
            <person name="Simpson R."/>
            <person name="Tahir J."/>
            <person name="Deroles S."/>
            <person name="Templeton K."/>
            <person name="Luo Z."/>
            <person name="Davy M."/>
            <person name="Cheng C."/>
            <person name="Mcneilage M."/>
            <person name="Scaglione D."/>
            <person name="Liu Y."/>
            <person name="Zhang Q."/>
            <person name="Datson P."/>
            <person name="De Silva N."/>
            <person name="Gardiner S."/>
            <person name="Bassett H."/>
            <person name="Chagne D."/>
            <person name="Mccallum J."/>
            <person name="Dzierzon H."/>
            <person name="Deng C."/>
            <person name="Wang Y.-Y."/>
            <person name="Barron N."/>
            <person name="Manako K."/>
            <person name="Bowen J."/>
            <person name="Foster T."/>
            <person name="Erridge Z."/>
            <person name="Tiffin H."/>
            <person name="Waite C."/>
            <person name="Davies K."/>
            <person name="Grierson E."/>
            <person name="Laing W."/>
            <person name="Kirk R."/>
            <person name="Chen X."/>
            <person name="Wood M."/>
            <person name="Montefiori M."/>
            <person name="Brummell D."/>
            <person name="Schwinn K."/>
            <person name="Catanach A."/>
            <person name="Fullerton C."/>
            <person name="Li D."/>
            <person name="Meiyalaghan S."/>
            <person name="Nieuwenhuizen N."/>
            <person name="Read N."/>
            <person name="Prakash R."/>
            <person name="Hunter D."/>
            <person name="Zhang H."/>
            <person name="Mckenzie M."/>
            <person name="Knabel M."/>
            <person name="Harris A."/>
            <person name="Allan A."/>
            <person name="Chen A."/>
            <person name="Janssen B."/>
            <person name="Plunkett B."/>
            <person name="Dwamena C."/>
            <person name="Voogd C."/>
            <person name="Leif D."/>
            <person name="Lafferty D."/>
            <person name="Souleyre E."/>
            <person name="Varkonyi-Gasic E."/>
            <person name="Gambi F."/>
            <person name="Hanley J."/>
            <person name="Yao J.-L."/>
            <person name="Cheung J."/>
            <person name="David K."/>
            <person name="Warren B."/>
            <person name="Marsh K."/>
            <person name="Snowden K."/>
            <person name="Lin-Wang K."/>
            <person name="Brian L."/>
            <person name="Martinez-Sanchez M."/>
            <person name="Wang M."/>
            <person name="Ileperuma N."/>
            <person name="Macnee N."/>
            <person name="Campin R."/>
            <person name="Mcatee P."/>
            <person name="Drummond R."/>
            <person name="Espley R."/>
            <person name="Ireland H."/>
            <person name="Wu R."/>
            <person name="Atkinson R."/>
            <person name="Karunairetnam S."/>
            <person name="Bulley S."/>
            <person name="Chunkath S."/>
            <person name="Hanley Z."/>
            <person name="Storey R."/>
            <person name="Thrimawithana A."/>
            <person name="Thomson S."/>
            <person name="David C."/>
            <person name="Testolin R."/>
        </authorList>
    </citation>
    <scope>NUCLEOTIDE SEQUENCE [LARGE SCALE GENOMIC DNA]</scope>
    <source>
        <strain evidence="10">cv. Red5</strain>
        <tissue evidence="9">Young leaf</tissue>
    </source>
</reference>
<feature type="compositionally biased region" description="Basic and acidic residues" evidence="7">
    <location>
        <begin position="667"/>
        <end position="685"/>
    </location>
</feature>
<dbReference type="Gramene" id="PSR91017">
    <property type="protein sequence ID" value="PSR91017"/>
    <property type="gene ID" value="CEY00_Acc28334"/>
</dbReference>
<dbReference type="Pfam" id="PF15663">
    <property type="entry name" value="zf-CCCH_3"/>
    <property type="match status" value="1"/>
</dbReference>
<keyword evidence="10" id="KW-1185">Reference proteome</keyword>
<feature type="domain" description="C3H1-type" evidence="8">
    <location>
        <begin position="38"/>
        <end position="67"/>
    </location>
</feature>
<dbReference type="SMART" id="SM00356">
    <property type="entry name" value="ZnF_C3H1"/>
    <property type="match status" value="3"/>
</dbReference>
<keyword evidence="1 6" id="KW-0479">Metal-binding</keyword>
<comment type="caution">
    <text evidence="9">The sequence shown here is derived from an EMBL/GenBank/DDBJ whole genome shotgun (WGS) entry which is preliminary data.</text>
</comment>
<feature type="compositionally biased region" description="Basic and acidic residues" evidence="7">
    <location>
        <begin position="613"/>
        <end position="625"/>
    </location>
</feature>
<dbReference type="PANTHER" id="PTHR15725">
    <property type="entry name" value="ZN-FINGER, C-X8-C-X5-C-X3-H TYPE-CONTAINING"/>
    <property type="match status" value="1"/>
</dbReference>